<dbReference type="Gene3D" id="1.25.40.380">
    <property type="entry name" value="Protein of unknown function DUF1810"/>
    <property type="match status" value="1"/>
</dbReference>
<sequence>MVQTLVNQPPVSQQWHDDFYLGRFLAAQQAVYPSVLEELRDGFKQSHWMWFIFPQAKGLGRSPMAQRYAIASRAEAEAYLADPILGPRLEECTQAMLTHPGRSAHDILGSPDNMKFCSSMTLFAEVAEKGSPFEQALEEFCGGKRDEHTLAFLN</sequence>
<evidence type="ECO:0000313" key="1">
    <source>
        <dbReference type="EMBL" id="MQY50012.1"/>
    </source>
</evidence>
<dbReference type="InterPro" id="IPR014937">
    <property type="entry name" value="DUF1810"/>
</dbReference>
<reference evidence="1 2" key="1">
    <citation type="submission" date="2019-11" db="EMBL/GenBank/DDBJ databases">
        <title>Genome analysis of Rhizobacterium cereale a novel genus and species isolated from maize roots in North Spain.</title>
        <authorList>
            <person name="Menendez E."/>
            <person name="Flores-Felix J.D."/>
            <person name="Ramirez-Bahena M.-H."/>
            <person name="Igual J.M."/>
            <person name="Garcia-Fraile P."/>
            <person name="Peix A."/>
            <person name="Velazquez E."/>
        </authorList>
    </citation>
    <scope>NUCLEOTIDE SEQUENCE [LARGE SCALE GENOMIC DNA]</scope>
    <source>
        <strain evidence="1 2">RZME27</strain>
    </source>
</reference>
<proteinExistence type="predicted"/>
<gene>
    <name evidence="1" type="ORF">GAO09_28695</name>
</gene>
<protein>
    <submittedName>
        <fullName evidence="1">DUF1810 family protein</fullName>
    </submittedName>
</protein>
<keyword evidence="2" id="KW-1185">Reference proteome</keyword>
<dbReference type="AlphaFoldDB" id="A0A6A8AFX0"/>
<dbReference type="PIRSF" id="PIRSF008546">
    <property type="entry name" value="UCP008546"/>
    <property type="match status" value="1"/>
</dbReference>
<dbReference type="RefSeq" id="WP_153360252.1">
    <property type="nucleotide sequence ID" value="NZ_JAYKOO010000004.1"/>
</dbReference>
<organism evidence="1 2">
    <name type="scientific">Endobacterium cereale</name>
    <dbReference type="NCBI Taxonomy" id="2663029"/>
    <lineage>
        <taxon>Bacteria</taxon>
        <taxon>Pseudomonadati</taxon>
        <taxon>Pseudomonadota</taxon>
        <taxon>Alphaproteobacteria</taxon>
        <taxon>Hyphomicrobiales</taxon>
        <taxon>Rhizobiaceae</taxon>
        <taxon>Endobacterium</taxon>
    </lineage>
</organism>
<name>A0A6A8AFX0_9HYPH</name>
<dbReference type="EMBL" id="WIXI01000051">
    <property type="protein sequence ID" value="MQY50012.1"/>
    <property type="molecule type" value="Genomic_DNA"/>
</dbReference>
<dbReference type="Pfam" id="PF08837">
    <property type="entry name" value="DUF1810"/>
    <property type="match status" value="1"/>
</dbReference>
<dbReference type="SUPFAM" id="SSF140736">
    <property type="entry name" value="Rv1873-like"/>
    <property type="match status" value="1"/>
</dbReference>
<dbReference type="InterPro" id="IPR036287">
    <property type="entry name" value="Rv1873-like_sf"/>
</dbReference>
<evidence type="ECO:0000313" key="2">
    <source>
        <dbReference type="Proteomes" id="UP000435138"/>
    </source>
</evidence>
<dbReference type="Proteomes" id="UP000435138">
    <property type="component" value="Unassembled WGS sequence"/>
</dbReference>
<accession>A0A6A8AFX0</accession>
<comment type="caution">
    <text evidence="1">The sequence shown here is derived from an EMBL/GenBank/DDBJ whole genome shotgun (WGS) entry which is preliminary data.</text>
</comment>